<dbReference type="Gene3D" id="3.40.50.300">
    <property type="entry name" value="P-loop containing nucleotide triphosphate hydrolases"/>
    <property type="match status" value="1"/>
</dbReference>
<dbReference type="PANTHER" id="PTHR34301:SF8">
    <property type="entry name" value="ATPASE DOMAIN-CONTAINING PROTEIN"/>
    <property type="match status" value="1"/>
</dbReference>
<evidence type="ECO:0000313" key="2">
    <source>
        <dbReference type="EMBL" id="MWC44848.1"/>
    </source>
</evidence>
<accession>A0A1G7QBD0</accession>
<sequence length="442" mass="48717">MTAKQMMLAAPYPDDRSTSARWLKRLKAWLMGTPPPRRLPEPVEPVLETAASPSFRATADAVTQDDELPPKRMPGRFGAKNATARIIEAFDSAHPVRQRKDLHGRDDKLDTLFEAVLFSRQHAIIHGARGSGKTSLAQVFGDYADSQGAVVIYTACEATASFAELLRPYLSFIPESAVPFAEKALFAREREALSAEFGPRQVVDLVSRLSPDSQTILILDEFDRVESEAVNSQIATLMKLLSDARVPVQVLLVGIARTLDELILCHPSLRRHLTPIPIGRISREDTHRLIDRGAERAQVRFDEAARAEIASISCGSPYHVQLFCYVAAIETVRRGGEVIDLEATHRGLARAFTIWAMLNHEDADIFDALVADPAQPVDAVERIAREAAVHDSFVGDEADAAIFGAAVRADDRQATRFHFRDGAAPQFLLAKLATRERQTEAA</sequence>
<reference evidence="3 4" key="1">
    <citation type="submission" date="2016-10" db="EMBL/GenBank/DDBJ databases">
        <authorList>
            <person name="Varghese N."/>
            <person name="Submissions S."/>
        </authorList>
    </citation>
    <scope>NUCLEOTIDE SEQUENCE [LARGE SCALE GENOMIC DNA]</scope>
    <source>
        <strain evidence="3 4">S7-754</strain>
    </source>
</reference>
<dbReference type="SMART" id="SM00382">
    <property type="entry name" value="AAA"/>
    <property type="match status" value="1"/>
</dbReference>
<dbReference type="InterPro" id="IPR041664">
    <property type="entry name" value="AAA_16"/>
</dbReference>
<evidence type="ECO:0000313" key="5">
    <source>
        <dbReference type="Proteomes" id="UP000436801"/>
    </source>
</evidence>
<proteinExistence type="predicted"/>
<dbReference type="AlphaFoldDB" id="A0A1G7QBD0"/>
<dbReference type="EMBL" id="FNBI01000008">
    <property type="protein sequence ID" value="SDF94900.1"/>
    <property type="molecule type" value="Genomic_DNA"/>
</dbReference>
<dbReference type="OrthoDB" id="7209686at2"/>
<gene>
    <name evidence="2" type="ORF">GQR91_14585</name>
    <name evidence="3" type="ORF">SAMN05216557_10810</name>
</gene>
<evidence type="ECO:0000313" key="4">
    <source>
        <dbReference type="Proteomes" id="UP000323502"/>
    </source>
</evidence>
<protein>
    <submittedName>
        <fullName evidence="3">AAA ATPase domain-containing protein</fullName>
    </submittedName>
    <submittedName>
        <fullName evidence="2">AAA family ATPase</fullName>
    </submittedName>
</protein>
<dbReference type="Proteomes" id="UP000323502">
    <property type="component" value="Unassembled WGS sequence"/>
</dbReference>
<dbReference type="InterPro" id="IPR027417">
    <property type="entry name" value="P-loop_NTPase"/>
</dbReference>
<dbReference type="Pfam" id="PF13191">
    <property type="entry name" value="AAA_16"/>
    <property type="match status" value="1"/>
</dbReference>
<dbReference type="SUPFAM" id="SSF52540">
    <property type="entry name" value="P-loop containing nucleoside triphosphate hydrolases"/>
    <property type="match status" value="1"/>
</dbReference>
<name>A0A1G7QBD0_9SPHN</name>
<reference evidence="2 5" key="2">
    <citation type="submission" date="2019-12" db="EMBL/GenBank/DDBJ databases">
        <authorList>
            <person name="Zheng J."/>
        </authorList>
    </citation>
    <scope>NUCLEOTIDE SEQUENCE [LARGE SCALE GENOMIC DNA]</scope>
    <source>
        <strain evidence="2 5">DSM 27347</strain>
    </source>
</reference>
<keyword evidence="4" id="KW-1185">Reference proteome</keyword>
<dbReference type="RefSeq" id="WP_149683204.1">
    <property type="nucleotide sequence ID" value="NZ_FNBI01000008.1"/>
</dbReference>
<dbReference type="CDD" id="cd00009">
    <property type="entry name" value="AAA"/>
    <property type="match status" value="1"/>
</dbReference>
<dbReference type="PANTHER" id="PTHR34301">
    <property type="entry name" value="DNA-BINDING PROTEIN-RELATED"/>
    <property type="match status" value="1"/>
</dbReference>
<organism evidence="3 4">
    <name type="scientific">Sphingomonas carotinifaciens</name>
    <dbReference type="NCBI Taxonomy" id="1166323"/>
    <lineage>
        <taxon>Bacteria</taxon>
        <taxon>Pseudomonadati</taxon>
        <taxon>Pseudomonadota</taxon>
        <taxon>Alphaproteobacteria</taxon>
        <taxon>Sphingomonadales</taxon>
        <taxon>Sphingomonadaceae</taxon>
        <taxon>Sphingomonas</taxon>
    </lineage>
</organism>
<evidence type="ECO:0000313" key="3">
    <source>
        <dbReference type="EMBL" id="SDF94900.1"/>
    </source>
</evidence>
<evidence type="ECO:0000259" key="1">
    <source>
        <dbReference type="SMART" id="SM00382"/>
    </source>
</evidence>
<feature type="domain" description="AAA+ ATPase" evidence="1">
    <location>
        <begin position="119"/>
        <end position="294"/>
    </location>
</feature>
<dbReference type="EMBL" id="WSUT01000005">
    <property type="protein sequence ID" value="MWC44848.1"/>
    <property type="molecule type" value="Genomic_DNA"/>
</dbReference>
<dbReference type="Proteomes" id="UP000436801">
    <property type="component" value="Unassembled WGS sequence"/>
</dbReference>
<dbReference type="InterPro" id="IPR003593">
    <property type="entry name" value="AAA+_ATPase"/>
</dbReference>